<name>X1CAH2_9ZZZZ</name>
<evidence type="ECO:0000256" key="3">
    <source>
        <dbReference type="ARBA" id="ARBA00022692"/>
    </source>
</evidence>
<dbReference type="GO" id="GO:0042910">
    <property type="term" value="F:xenobiotic transmembrane transporter activity"/>
    <property type="evidence" value="ECO:0007669"/>
    <property type="project" value="InterPro"/>
</dbReference>
<evidence type="ECO:0000256" key="4">
    <source>
        <dbReference type="ARBA" id="ARBA00022989"/>
    </source>
</evidence>
<evidence type="ECO:0000256" key="2">
    <source>
        <dbReference type="ARBA" id="ARBA00010199"/>
    </source>
</evidence>
<feature type="transmembrane region" description="Helical" evidence="6">
    <location>
        <begin position="41"/>
        <end position="63"/>
    </location>
</feature>
<feature type="transmembrane region" description="Helical" evidence="6">
    <location>
        <begin position="130"/>
        <end position="151"/>
    </location>
</feature>
<keyword evidence="3 6" id="KW-0812">Transmembrane</keyword>
<proteinExistence type="inferred from homology"/>
<feature type="non-terminal residue" evidence="7">
    <location>
        <position position="166"/>
    </location>
</feature>
<sequence>MSVNMNREILRLAVPNILSNISIPLLGMVDTALMGRLESEVYLGAVALGSILFNFIYWGFGFLRMGTTGLTAQAFGRSDQREGIAILARGLMVAAIGSLLIIVLQGAIAWLGFSLIPGDESVKQLAKQYFFIRIYAAPATLALYVIQGWFLGMQNARYPMVLMVII</sequence>
<evidence type="ECO:0000256" key="1">
    <source>
        <dbReference type="ARBA" id="ARBA00004141"/>
    </source>
</evidence>
<reference evidence="7" key="1">
    <citation type="journal article" date="2014" name="Front. Microbiol.">
        <title>High frequency of phylogenetically diverse reductive dehalogenase-homologous genes in deep subseafloor sedimentary metagenomes.</title>
        <authorList>
            <person name="Kawai M."/>
            <person name="Futagami T."/>
            <person name="Toyoda A."/>
            <person name="Takaki Y."/>
            <person name="Nishi S."/>
            <person name="Hori S."/>
            <person name="Arai W."/>
            <person name="Tsubouchi T."/>
            <person name="Morono Y."/>
            <person name="Uchiyama I."/>
            <person name="Ito T."/>
            <person name="Fujiyama A."/>
            <person name="Inagaki F."/>
            <person name="Takami H."/>
        </authorList>
    </citation>
    <scope>NUCLEOTIDE SEQUENCE</scope>
    <source>
        <strain evidence="7">Expedition CK06-06</strain>
    </source>
</reference>
<comment type="subcellular location">
    <subcellularLocation>
        <location evidence="1">Membrane</location>
        <topology evidence="1">Multi-pass membrane protein</topology>
    </subcellularLocation>
</comment>
<keyword evidence="5 6" id="KW-0472">Membrane</keyword>
<dbReference type="EMBL" id="BART01020671">
    <property type="protein sequence ID" value="GAH05136.1"/>
    <property type="molecule type" value="Genomic_DNA"/>
</dbReference>
<accession>X1CAH2</accession>
<comment type="caution">
    <text evidence="7">The sequence shown here is derived from an EMBL/GenBank/DDBJ whole genome shotgun (WGS) entry which is preliminary data.</text>
</comment>
<gene>
    <name evidence="7" type="ORF">S01H4_38337</name>
</gene>
<evidence type="ECO:0000256" key="5">
    <source>
        <dbReference type="ARBA" id="ARBA00023136"/>
    </source>
</evidence>
<keyword evidence="4 6" id="KW-1133">Transmembrane helix</keyword>
<dbReference type="AlphaFoldDB" id="X1CAH2"/>
<comment type="similarity">
    <text evidence="2">Belongs to the multi antimicrobial extrusion (MATE) (TC 2.A.66.1) family.</text>
</comment>
<protein>
    <recommendedName>
        <fullName evidence="8">Polysaccharide biosynthesis protein C-terminal domain-containing protein</fullName>
    </recommendedName>
</protein>
<dbReference type="PANTHER" id="PTHR42893">
    <property type="entry name" value="PROTEIN DETOXIFICATION 44, CHLOROPLASTIC-RELATED"/>
    <property type="match status" value="1"/>
</dbReference>
<organism evidence="7">
    <name type="scientific">marine sediment metagenome</name>
    <dbReference type="NCBI Taxonomy" id="412755"/>
    <lineage>
        <taxon>unclassified sequences</taxon>
        <taxon>metagenomes</taxon>
        <taxon>ecological metagenomes</taxon>
    </lineage>
</organism>
<dbReference type="GO" id="GO:0005886">
    <property type="term" value="C:plasma membrane"/>
    <property type="evidence" value="ECO:0007669"/>
    <property type="project" value="TreeGrafter"/>
</dbReference>
<dbReference type="GO" id="GO:0015297">
    <property type="term" value="F:antiporter activity"/>
    <property type="evidence" value="ECO:0007669"/>
    <property type="project" value="InterPro"/>
</dbReference>
<evidence type="ECO:0000256" key="6">
    <source>
        <dbReference type="SAM" id="Phobius"/>
    </source>
</evidence>
<dbReference type="Pfam" id="PF01554">
    <property type="entry name" value="MatE"/>
    <property type="match status" value="1"/>
</dbReference>
<feature type="transmembrane region" description="Helical" evidence="6">
    <location>
        <begin position="12"/>
        <end position="29"/>
    </location>
</feature>
<evidence type="ECO:0000313" key="7">
    <source>
        <dbReference type="EMBL" id="GAH05136.1"/>
    </source>
</evidence>
<dbReference type="InterPro" id="IPR044644">
    <property type="entry name" value="DinF-like"/>
</dbReference>
<feature type="transmembrane region" description="Helical" evidence="6">
    <location>
        <begin position="84"/>
        <end position="110"/>
    </location>
</feature>
<evidence type="ECO:0008006" key="8">
    <source>
        <dbReference type="Google" id="ProtNLM"/>
    </source>
</evidence>
<dbReference type="PANTHER" id="PTHR42893:SF46">
    <property type="entry name" value="PROTEIN DETOXIFICATION 44, CHLOROPLASTIC"/>
    <property type="match status" value="1"/>
</dbReference>
<dbReference type="InterPro" id="IPR002528">
    <property type="entry name" value="MATE_fam"/>
</dbReference>